<name>A0A0C9S0K8_9HYME</name>
<dbReference type="AlphaFoldDB" id="A0A0C9S0K8"/>
<dbReference type="EMBL" id="GBYB01014106">
    <property type="protein sequence ID" value="JAG83873.1"/>
    <property type="molecule type" value="Transcribed_RNA"/>
</dbReference>
<gene>
    <name evidence="1" type="primary">rsmG_0</name>
    <name evidence="1" type="ORF">g.67988</name>
</gene>
<organism evidence="1">
    <name type="scientific">Fopius arisanus</name>
    <dbReference type="NCBI Taxonomy" id="64838"/>
    <lineage>
        <taxon>Eukaryota</taxon>
        <taxon>Metazoa</taxon>
        <taxon>Ecdysozoa</taxon>
        <taxon>Arthropoda</taxon>
        <taxon>Hexapoda</taxon>
        <taxon>Insecta</taxon>
        <taxon>Pterygota</taxon>
        <taxon>Neoptera</taxon>
        <taxon>Endopterygota</taxon>
        <taxon>Hymenoptera</taxon>
        <taxon>Apocrita</taxon>
        <taxon>Ichneumonoidea</taxon>
        <taxon>Braconidae</taxon>
        <taxon>Opiinae</taxon>
        <taxon>Fopius</taxon>
    </lineage>
</organism>
<feature type="non-terminal residue" evidence="1">
    <location>
        <position position="228"/>
    </location>
</feature>
<proteinExistence type="predicted"/>
<protein>
    <submittedName>
        <fullName evidence="1">RsmG_0 protein</fullName>
    </submittedName>
</protein>
<sequence length="228" mass="25434">MNSDMVLSRWPCHIHNSSSCEMALVQSDTEINQYHIISITKTSLVAQKYNARNEPDKFWEKLPPGRWFCTLWYSSEIRNFMVFKCLYQLLLELDRKQLKYESEKPVDFLKKHVITNGEGLVALCNQHLIKAQRVVKCGGGGGINSPSESIVLTSTDTSAISSSYDVKARYTSPSSLIRLIKFMFPQVASNQIANSTPDWALEIIRDLSNIIAAENNVNGNSVVGGGGG</sequence>
<accession>A0A0C9S0K8</accession>
<evidence type="ECO:0000313" key="1">
    <source>
        <dbReference type="EMBL" id="JAG83873.1"/>
    </source>
</evidence>
<reference evidence="1" key="1">
    <citation type="submission" date="2015-01" db="EMBL/GenBank/DDBJ databases">
        <title>Transcriptome Assembly of Fopius arisanus.</title>
        <authorList>
            <person name="Geib S."/>
        </authorList>
    </citation>
    <scope>NUCLEOTIDE SEQUENCE</scope>
</reference>